<proteinExistence type="predicted"/>
<dbReference type="EMBL" id="JAKIKS010000001">
    <property type="protein sequence ID" value="MCL1122972.1"/>
    <property type="molecule type" value="Genomic_DNA"/>
</dbReference>
<evidence type="ECO:0000313" key="3">
    <source>
        <dbReference type="Proteomes" id="UP001203423"/>
    </source>
</evidence>
<comment type="caution">
    <text evidence="2">The sequence shown here is derived from an EMBL/GenBank/DDBJ whole genome shotgun (WGS) entry which is preliminary data.</text>
</comment>
<sequence length="1194" mass="132516">MSVNKISPGPACDGDGKRLFIEVTGIKHDEQQCIKLFDEEDKTEQEFLKKEVDFCKKEELKAETVKDSCIHSWIWSKQTKPLNAWLAVKTQSEDNTESKDIMLPLYDDVVPSKRVDGRQNYLLHAIMPLTLMPSFDPAIKDKDRLAPVKDKDRLAPVRNGYLYVFNRGRAWREIEIRTQDDGSVQLKDVHLYAYRAGRDKPFSSDPRVATGVPLNDIWLPAKDNKSGVLGRIAYSEVQWSGARLNYLEENKDAQAERTVAFSQVNIDNNVDLIKASTLKKTMRSRAVEVELKLANPLLFNRDLSDKYIKGLYQKVKSEQQKLQQEGGSVPDSYADLELEYGAKCAALAEITNATKQGIAFDCVKEKSPDYLKDAVDRKLFVLPFLDQSFILRHHSAMTLSCFQYLQDVQKQAGKEPHAHSAELVQRIIMPKKMGDKTNPYYKYSDEVGSNLMGTFHRRVHSIERSQFRRDCRVLQDALAKVLNDEKTAICLKDFSSLNDINGAMAHILASSALGALNIDPDAIDTLLPAEDKKPHAHVNTLAKVFNPADKHPLHEILFVSTDEVPLDCKYTPPEGDNDGSGLATPANIACWANDNLLMSDDKIETLDLLNATKMVDNGEGQFGNFRRISGVMGNIFDSMFSSLLAFQTAVMNNTIKIDFTALYAPALSTLKAVNSKYLSEMKYVPTTGEAVKGYVVGVHGAGLKYGVPEGADSYVYGKGKGNVAYGSLHDDNGQLIASTKKSQLNEGAIAGAALSRQKVSVVILPEESELAKDQMMQRQVLKDVHKQGRSISNSYEKLRMPYWLVAIEIINLKMTLDGLKTESNAAKIGANIISATADLGISLVNAHNLLANNTSRLAKQSEKIIYSFSDETIARFTSASGKIGLVQHLQVLKMAGFAAGMLTAGIAVWDTVRLYSAKDNDAAIAMGMVAVGTAMTSIASGLFTSSSAFLGFGPIAWLGIGIAVAGGLLYYYFKDTPIETWLKNGPFGEAPATDGDYAKLQDPKEAFMQLINIVMSLSISTYPIDKIKFPAAAIAKFKQRGVTHGIFVRSNLLQLLNAEQVNLRFFARQAIKKSTKDTTRANMGKVNPDVEIINVAKANSPIIEAIDSIEGKLYLVNFNLKVPQDKSELVWLWSRFREESFQPHFSVRAQLTINELAFPRLPLDQLTQVATPKDAPKFTAKDYYWADELHYPLR</sequence>
<keyword evidence="1" id="KW-1133">Transmembrane helix</keyword>
<name>A0ABT0L5K4_9GAMM</name>
<evidence type="ECO:0000256" key="1">
    <source>
        <dbReference type="SAM" id="Phobius"/>
    </source>
</evidence>
<feature type="transmembrane region" description="Helical" evidence="1">
    <location>
        <begin position="955"/>
        <end position="973"/>
    </location>
</feature>
<feature type="transmembrane region" description="Helical" evidence="1">
    <location>
        <begin position="922"/>
        <end position="943"/>
    </location>
</feature>
<reference evidence="2 3" key="1">
    <citation type="submission" date="2022-01" db="EMBL/GenBank/DDBJ databases">
        <title>Whole genome-based taxonomy of the Shewanellaceae.</title>
        <authorList>
            <person name="Martin-Rodriguez A.J."/>
        </authorList>
    </citation>
    <scope>NUCLEOTIDE SEQUENCE [LARGE SCALE GENOMIC DNA]</scope>
    <source>
        <strain evidence="2 3">DSM 17177</strain>
    </source>
</reference>
<feature type="transmembrane region" description="Helical" evidence="1">
    <location>
        <begin position="891"/>
        <end position="910"/>
    </location>
</feature>
<gene>
    <name evidence="2" type="ORF">L2764_00360</name>
</gene>
<accession>A0ABT0L5K4</accession>
<evidence type="ECO:0000313" key="2">
    <source>
        <dbReference type="EMBL" id="MCL1122972.1"/>
    </source>
</evidence>
<protein>
    <submittedName>
        <fullName evidence="2">Uncharacterized protein</fullName>
    </submittedName>
</protein>
<keyword evidence="1" id="KW-0472">Membrane</keyword>
<keyword evidence="3" id="KW-1185">Reference proteome</keyword>
<dbReference type="RefSeq" id="WP_248938251.1">
    <property type="nucleotide sequence ID" value="NZ_JAKIKS010000001.1"/>
</dbReference>
<organism evidence="2 3">
    <name type="scientific">Shewanella surugensis</name>
    <dbReference type="NCBI Taxonomy" id="212020"/>
    <lineage>
        <taxon>Bacteria</taxon>
        <taxon>Pseudomonadati</taxon>
        <taxon>Pseudomonadota</taxon>
        <taxon>Gammaproteobacteria</taxon>
        <taxon>Alteromonadales</taxon>
        <taxon>Shewanellaceae</taxon>
        <taxon>Shewanella</taxon>
    </lineage>
</organism>
<dbReference type="Proteomes" id="UP001203423">
    <property type="component" value="Unassembled WGS sequence"/>
</dbReference>
<dbReference type="CDD" id="cd20705">
    <property type="entry name" value="MIX_I"/>
    <property type="match status" value="1"/>
</dbReference>
<keyword evidence="1" id="KW-0812">Transmembrane</keyword>